<accession>A0ABP5WAV9</accession>
<evidence type="ECO:0000313" key="2">
    <source>
        <dbReference type="EMBL" id="GAA2423707.1"/>
    </source>
</evidence>
<comment type="caution">
    <text evidence="2">The sequence shown here is derived from an EMBL/GenBank/DDBJ whole genome shotgun (WGS) entry which is preliminary data.</text>
</comment>
<feature type="domain" description="HTH cro/C1-type" evidence="1">
    <location>
        <begin position="29"/>
        <end position="82"/>
    </location>
</feature>
<gene>
    <name evidence="2" type="ORF">GCM10010421_07550</name>
</gene>
<dbReference type="EMBL" id="BAAATK010000003">
    <property type="protein sequence ID" value="GAA2423707.1"/>
    <property type="molecule type" value="Genomic_DNA"/>
</dbReference>
<sequence length="281" mass="31303">MQDAEVATGQAKAEDDTGSGVVTAFGRQLKLLRTRAGLDRLEFGKQVGYSAESIASFEQGRRIPQPRFIERADEVLGGGGLLTALKEEVARAQYPAYFRDAARLEARAVGLSVYAVYAVPGLLQTEEYARAVFQMQRPLLSDEVIDQRLEARLARQAIFDRRPAPLMSFVIEEAVLRRPVGGREVIRKTLEHILHVGQLRNVEVQVMPIDREDNAALGGPFTLIDTDKRQRIAYAEVQDDSRLYTDATKVHELEARYGILRSQALTPSESSAFIELLMGET</sequence>
<dbReference type="Proteomes" id="UP001500460">
    <property type="component" value="Unassembled WGS sequence"/>
</dbReference>
<dbReference type="Pfam" id="PF13560">
    <property type="entry name" value="HTH_31"/>
    <property type="match status" value="1"/>
</dbReference>
<dbReference type="InterPro" id="IPR001387">
    <property type="entry name" value="Cro/C1-type_HTH"/>
</dbReference>
<dbReference type="InterPro" id="IPR043917">
    <property type="entry name" value="DUF5753"/>
</dbReference>
<reference evidence="3" key="1">
    <citation type="journal article" date="2019" name="Int. J. Syst. Evol. Microbiol.">
        <title>The Global Catalogue of Microorganisms (GCM) 10K type strain sequencing project: providing services to taxonomists for standard genome sequencing and annotation.</title>
        <authorList>
            <consortium name="The Broad Institute Genomics Platform"/>
            <consortium name="The Broad Institute Genome Sequencing Center for Infectious Disease"/>
            <person name="Wu L."/>
            <person name="Ma J."/>
        </authorList>
    </citation>
    <scope>NUCLEOTIDE SEQUENCE [LARGE SCALE GENOMIC DNA]</scope>
    <source>
        <strain evidence="3">JCM 6922</strain>
    </source>
</reference>
<dbReference type="CDD" id="cd00093">
    <property type="entry name" value="HTH_XRE"/>
    <property type="match status" value="1"/>
</dbReference>
<evidence type="ECO:0000259" key="1">
    <source>
        <dbReference type="PROSITE" id="PS50943"/>
    </source>
</evidence>
<dbReference type="SMART" id="SM00530">
    <property type="entry name" value="HTH_XRE"/>
    <property type="match status" value="1"/>
</dbReference>
<dbReference type="Gene3D" id="1.10.260.40">
    <property type="entry name" value="lambda repressor-like DNA-binding domains"/>
    <property type="match status" value="1"/>
</dbReference>
<dbReference type="InterPro" id="IPR010982">
    <property type="entry name" value="Lambda_DNA-bd_dom_sf"/>
</dbReference>
<proteinExistence type="predicted"/>
<name>A0ABP5WAV9_9ACTN</name>
<protein>
    <submittedName>
        <fullName evidence="2">Helix-turn-helix transcriptional regulator</fullName>
    </submittedName>
</protein>
<organism evidence="2 3">
    <name type="scientific">Streptomyces glaucus</name>
    <dbReference type="NCBI Taxonomy" id="284029"/>
    <lineage>
        <taxon>Bacteria</taxon>
        <taxon>Bacillati</taxon>
        <taxon>Actinomycetota</taxon>
        <taxon>Actinomycetes</taxon>
        <taxon>Kitasatosporales</taxon>
        <taxon>Streptomycetaceae</taxon>
        <taxon>Streptomyces</taxon>
    </lineage>
</organism>
<dbReference type="SUPFAM" id="SSF47413">
    <property type="entry name" value="lambda repressor-like DNA-binding domains"/>
    <property type="match status" value="1"/>
</dbReference>
<keyword evidence="3" id="KW-1185">Reference proteome</keyword>
<dbReference type="Pfam" id="PF19054">
    <property type="entry name" value="DUF5753"/>
    <property type="match status" value="1"/>
</dbReference>
<dbReference type="PROSITE" id="PS50943">
    <property type="entry name" value="HTH_CROC1"/>
    <property type="match status" value="1"/>
</dbReference>
<dbReference type="RefSeq" id="WP_344599893.1">
    <property type="nucleotide sequence ID" value="NZ_BAAATK010000003.1"/>
</dbReference>
<evidence type="ECO:0000313" key="3">
    <source>
        <dbReference type="Proteomes" id="UP001500460"/>
    </source>
</evidence>